<evidence type="ECO:0000256" key="8">
    <source>
        <dbReference type="ARBA" id="ARBA00022840"/>
    </source>
</evidence>
<keyword evidence="4" id="KW-0479">Metal-binding</keyword>
<dbReference type="InterPro" id="IPR011545">
    <property type="entry name" value="DEAD/DEAH_box_helicase_dom"/>
</dbReference>
<evidence type="ECO:0000256" key="1">
    <source>
        <dbReference type="ARBA" id="ARBA00006847"/>
    </source>
</evidence>
<reference evidence="12" key="1">
    <citation type="submission" date="2020-11" db="EMBL/GenBank/DDBJ databases">
        <title>Nocardioides sp. CBS4Y-1, whole genome shotgun sequence.</title>
        <authorList>
            <person name="Tuo L."/>
        </authorList>
    </citation>
    <scope>NUCLEOTIDE SEQUENCE</scope>
    <source>
        <strain evidence="12">CBS4Y-1</strain>
    </source>
</reference>
<dbReference type="GO" id="GO:0005524">
    <property type="term" value="F:ATP binding"/>
    <property type="evidence" value="ECO:0007669"/>
    <property type="project" value="UniProtKB-KW"/>
</dbReference>
<dbReference type="PANTHER" id="PTHR47963">
    <property type="entry name" value="DEAD-BOX ATP-DEPENDENT RNA HELICASE 47, MITOCHONDRIAL"/>
    <property type="match status" value="1"/>
</dbReference>
<organism evidence="12 13">
    <name type="scientific">Nocardioides acrostichi</name>
    <dbReference type="NCBI Taxonomy" id="2784339"/>
    <lineage>
        <taxon>Bacteria</taxon>
        <taxon>Bacillati</taxon>
        <taxon>Actinomycetota</taxon>
        <taxon>Actinomycetes</taxon>
        <taxon>Propionibacteriales</taxon>
        <taxon>Nocardioidaceae</taxon>
        <taxon>Nocardioides</taxon>
    </lineage>
</organism>
<gene>
    <name evidence="12" type="primary">cas3</name>
    <name evidence="12" type="ORF">ISG29_15125</name>
</gene>
<dbReference type="InterPro" id="IPR041372">
    <property type="entry name" value="Cas3_C"/>
</dbReference>
<keyword evidence="3" id="KW-0540">Nuclease</keyword>
<keyword evidence="13" id="KW-1185">Reference proteome</keyword>
<dbReference type="SUPFAM" id="SSF52540">
    <property type="entry name" value="P-loop containing nucleoside triphosphate hydrolases"/>
    <property type="match status" value="1"/>
</dbReference>
<dbReference type="GO" id="GO:0003723">
    <property type="term" value="F:RNA binding"/>
    <property type="evidence" value="ECO:0007669"/>
    <property type="project" value="TreeGrafter"/>
</dbReference>
<dbReference type="Gene3D" id="1.10.3210.30">
    <property type="match status" value="1"/>
</dbReference>
<protein>
    <submittedName>
        <fullName evidence="12">CRISPR-associated helicase Cas3</fullName>
    </submittedName>
</protein>
<dbReference type="GO" id="GO:0051607">
    <property type="term" value="P:defense response to virus"/>
    <property type="evidence" value="ECO:0007669"/>
    <property type="project" value="UniProtKB-KW"/>
</dbReference>
<name>A0A930Y8F9_9ACTN</name>
<accession>A0A930Y8F9</accession>
<feature type="domain" description="Helicase ATP-binding" evidence="10">
    <location>
        <begin position="298"/>
        <end position="505"/>
    </location>
</feature>
<evidence type="ECO:0000256" key="2">
    <source>
        <dbReference type="ARBA" id="ARBA00009046"/>
    </source>
</evidence>
<dbReference type="Pfam" id="PF18395">
    <property type="entry name" value="Cas3_C"/>
    <property type="match status" value="1"/>
</dbReference>
<dbReference type="SMART" id="SM00382">
    <property type="entry name" value="AAA"/>
    <property type="match status" value="1"/>
</dbReference>
<dbReference type="InterPro" id="IPR014001">
    <property type="entry name" value="Helicase_ATP-bd"/>
</dbReference>
<keyword evidence="8" id="KW-0067">ATP-binding</keyword>
<dbReference type="InterPro" id="IPR050547">
    <property type="entry name" value="DEAD_box_RNA_helicases"/>
</dbReference>
<dbReference type="InterPro" id="IPR006483">
    <property type="entry name" value="CRISPR-assoc_Cas3_HD"/>
</dbReference>
<dbReference type="GO" id="GO:0004518">
    <property type="term" value="F:nuclease activity"/>
    <property type="evidence" value="ECO:0007669"/>
    <property type="project" value="UniProtKB-KW"/>
</dbReference>
<evidence type="ECO:0000313" key="12">
    <source>
        <dbReference type="EMBL" id="MBF4163026.1"/>
    </source>
</evidence>
<dbReference type="InterPro" id="IPR001650">
    <property type="entry name" value="Helicase_C-like"/>
</dbReference>
<dbReference type="GO" id="GO:0003724">
    <property type="term" value="F:RNA helicase activity"/>
    <property type="evidence" value="ECO:0007669"/>
    <property type="project" value="TreeGrafter"/>
</dbReference>
<dbReference type="InterPro" id="IPR038257">
    <property type="entry name" value="CRISPR-assoc_Cas3_HD_sf"/>
</dbReference>
<dbReference type="PROSITE" id="PS51192">
    <property type="entry name" value="HELICASE_ATP_BIND_1"/>
    <property type="match status" value="1"/>
</dbReference>
<dbReference type="Pfam" id="PF00270">
    <property type="entry name" value="DEAD"/>
    <property type="match status" value="1"/>
</dbReference>
<evidence type="ECO:0000256" key="4">
    <source>
        <dbReference type="ARBA" id="ARBA00022723"/>
    </source>
</evidence>
<dbReference type="Gene3D" id="3.40.50.300">
    <property type="entry name" value="P-loop containing nucleotide triphosphate hydrolases"/>
    <property type="match status" value="2"/>
</dbReference>
<keyword evidence="7" id="KW-0347">Helicase</keyword>
<evidence type="ECO:0000256" key="6">
    <source>
        <dbReference type="ARBA" id="ARBA00022801"/>
    </source>
</evidence>
<dbReference type="CDD" id="cd09641">
    <property type="entry name" value="Cas3''_I"/>
    <property type="match status" value="1"/>
</dbReference>
<dbReference type="InterPro" id="IPR054712">
    <property type="entry name" value="Cas3-like_dom"/>
</dbReference>
<dbReference type="PROSITE" id="PS51643">
    <property type="entry name" value="HD_CAS3"/>
    <property type="match status" value="1"/>
</dbReference>
<dbReference type="Proteomes" id="UP000656804">
    <property type="component" value="Unassembled WGS sequence"/>
</dbReference>
<evidence type="ECO:0000259" key="11">
    <source>
        <dbReference type="PROSITE" id="PS51643"/>
    </source>
</evidence>
<dbReference type="Pfam" id="PF18019">
    <property type="entry name" value="Cas3_HD"/>
    <property type="match status" value="1"/>
</dbReference>
<evidence type="ECO:0000256" key="5">
    <source>
        <dbReference type="ARBA" id="ARBA00022741"/>
    </source>
</evidence>
<dbReference type="RefSeq" id="WP_194504280.1">
    <property type="nucleotide sequence ID" value="NZ_JADIVZ010000008.1"/>
</dbReference>
<dbReference type="PANTHER" id="PTHR47963:SF9">
    <property type="entry name" value="CRISPR-ASSOCIATED ENDONUCLEASE_HELICASE CAS3"/>
    <property type="match status" value="1"/>
</dbReference>
<dbReference type="InterPro" id="IPR027417">
    <property type="entry name" value="P-loop_NTPase"/>
</dbReference>
<comment type="similarity">
    <text evidence="2">In the central section; belongs to the CRISPR-associated helicase Cas3 family.</text>
</comment>
<keyword evidence="9" id="KW-0051">Antiviral defense</keyword>
<evidence type="ECO:0000259" key="10">
    <source>
        <dbReference type="PROSITE" id="PS51192"/>
    </source>
</evidence>
<dbReference type="GO" id="GO:0046872">
    <property type="term" value="F:metal ion binding"/>
    <property type="evidence" value="ECO:0007669"/>
    <property type="project" value="UniProtKB-KW"/>
</dbReference>
<dbReference type="NCBIfam" id="TIGR01587">
    <property type="entry name" value="cas3_core"/>
    <property type="match status" value="1"/>
</dbReference>
<sequence length="927" mass="101868">MATSPTTSDYAWSAAALSCWGKTSRFDDTSWLPTVQHLEDSAGVADRVWDWLPSRTRQHIQHSLPEGASDGRALLRWLAGVHDIGKLSPPFVAQQPALAGRAVSAGLPCSVSRDDMRFAKHASVGHVLLSRWLKDRFGARPRVAKTYAAVVGSHHGIGPDYSTVNALESGRSDLVGGATWGEVQREALDTMAEISGADAYLDAWARHPLPSSAAMLLTGAVIVSDWLASDENRFEVTPHPQPGRVEQAWTDLRLPRGWQPQRAVTSYEDRFARRFPGLGPLRPPQQLVLDAVRQLTDAIDEPRGGLVIVEAAMGSGKTEAALLAAERLAATHGCEGVFVALPTMATSNAMFDRVLAWIEHLELNASASVFLAHGKATLHDQYRGLAHIDRLSDIYDEGDSPTTGVHEWLQGRKKGVLSSMVVGTIDQVLFTGLQAKHVMLRHLALAGKVVIVDEVHAADDFMRSYLETSLAWLARYGVPVVLMSATLPRAQRQQLVDAYRRGLDAPSQPLPDASAYPLVTTATADHVRALTLPDPPRAERVVDIGVVGDDLDDLAQLLDRWLVDGGCVAVLRNTVQRAQDAARFLRERFGDEHVTLVHSRFLACHRARIEDELRQQLGPGDEHRPAMHIVVGTQVLEQSLDVDFDAMVSDLAPADLVLQRIGRLHRHERSRPPALRSARLAISGIVSWSDAGPAFVPGSRAVYGDSRLIRSAAALGLPSSTTLSSISLPDQIRETVDTAYAAEPAVPDSWLERCHKADERAASQRKQLLDRASTYRLPNPSQVTSLIGLNDQQEAESSEGSARVRDGEDGIEVIVVMRDENDELRFVDAGEKWREVRIPTFLEPPSGRVARALATYTVNLPVQLTAPRLFDQTLRELERNCWENWQQSWWLRGQLVLVLDGELSCRLAGHRLIYDFGDGLVVTKEEA</sequence>
<keyword evidence="6" id="KW-0378">Hydrolase</keyword>
<dbReference type="SMART" id="SM00490">
    <property type="entry name" value="HELICc"/>
    <property type="match status" value="1"/>
</dbReference>
<feature type="domain" description="HD Cas3-type" evidence="11">
    <location>
        <begin position="27"/>
        <end position="227"/>
    </location>
</feature>
<dbReference type="Pfam" id="PF22590">
    <property type="entry name" value="Cas3-like_C_2"/>
    <property type="match status" value="1"/>
</dbReference>
<evidence type="ECO:0000256" key="9">
    <source>
        <dbReference type="ARBA" id="ARBA00023118"/>
    </source>
</evidence>
<comment type="caution">
    <text evidence="12">The sequence shown here is derived from an EMBL/GenBank/DDBJ whole genome shotgun (WGS) entry which is preliminary data.</text>
</comment>
<dbReference type="GO" id="GO:0016787">
    <property type="term" value="F:hydrolase activity"/>
    <property type="evidence" value="ECO:0007669"/>
    <property type="project" value="UniProtKB-KW"/>
</dbReference>
<dbReference type="InterPro" id="IPR003593">
    <property type="entry name" value="AAA+_ATPase"/>
</dbReference>
<dbReference type="EMBL" id="JADIVZ010000008">
    <property type="protein sequence ID" value="MBF4163026.1"/>
    <property type="molecule type" value="Genomic_DNA"/>
</dbReference>
<comment type="similarity">
    <text evidence="1">In the N-terminal section; belongs to the CRISPR-associated nuclease Cas3-HD family.</text>
</comment>
<proteinExistence type="inferred from homology"/>
<keyword evidence="5" id="KW-0547">Nucleotide-binding</keyword>
<evidence type="ECO:0000313" key="13">
    <source>
        <dbReference type="Proteomes" id="UP000656804"/>
    </source>
</evidence>
<evidence type="ECO:0000256" key="3">
    <source>
        <dbReference type="ARBA" id="ARBA00022722"/>
    </source>
</evidence>
<evidence type="ECO:0000256" key="7">
    <source>
        <dbReference type="ARBA" id="ARBA00022806"/>
    </source>
</evidence>
<dbReference type="InterPro" id="IPR006474">
    <property type="entry name" value="Helicase_Cas3_CRISPR-ass_core"/>
</dbReference>
<dbReference type="NCBIfam" id="TIGR01596">
    <property type="entry name" value="cas3_HD"/>
    <property type="match status" value="1"/>
</dbReference>
<dbReference type="SMART" id="SM00487">
    <property type="entry name" value="DEXDc"/>
    <property type="match status" value="1"/>
</dbReference>
<dbReference type="AlphaFoldDB" id="A0A930Y8F9"/>